<protein>
    <submittedName>
        <fullName evidence="4">Uncharacterized protein</fullName>
    </submittedName>
</protein>
<reference evidence="4" key="1">
    <citation type="submission" date="2021-02" db="EMBL/GenBank/DDBJ databases">
        <authorList>
            <person name="Nowell W R."/>
        </authorList>
    </citation>
    <scope>NUCLEOTIDE SEQUENCE</scope>
</reference>
<feature type="coiled-coil region" evidence="3">
    <location>
        <begin position="102"/>
        <end position="150"/>
    </location>
</feature>
<organism evidence="4 6">
    <name type="scientific">Adineta steineri</name>
    <dbReference type="NCBI Taxonomy" id="433720"/>
    <lineage>
        <taxon>Eukaryota</taxon>
        <taxon>Metazoa</taxon>
        <taxon>Spiralia</taxon>
        <taxon>Gnathifera</taxon>
        <taxon>Rotifera</taxon>
        <taxon>Eurotatoria</taxon>
        <taxon>Bdelloidea</taxon>
        <taxon>Adinetida</taxon>
        <taxon>Adinetidae</taxon>
        <taxon>Adineta</taxon>
    </lineage>
</organism>
<proteinExistence type="predicted"/>
<dbReference type="EMBL" id="CAJNOE010001159">
    <property type="protein sequence ID" value="CAF1395033.1"/>
    <property type="molecule type" value="Genomic_DNA"/>
</dbReference>
<dbReference type="Proteomes" id="UP000663860">
    <property type="component" value="Unassembled WGS sequence"/>
</dbReference>
<keyword evidence="3" id="KW-0175">Coiled coil</keyword>
<dbReference type="AlphaFoldDB" id="A0A815KLU5"/>
<comment type="caution">
    <text evidence="4">The sequence shown here is derived from an EMBL/GenBank/DDBJ whole genome shotgun (WGS) entry which is preliminary data.</text>
</comment>
<keyword evidence="1" id="KW-0677">Repeat</keyword>
<dbReference type="InterPro" id="IPR001258">
    <property type="entry name" value="NHL_repeat"/>
</dbReference>
<dbReference type="PANTHER" id="PTHR24104:SF25">
    <property type="entry name" value="PROTEIN LIN-41"/>
    <property type="match status" value="1"/>
</dbReference>
<dbReference type="PANTHER" id="PTHR24104">
    <property type="entry name" value="E3 UBIQUITIN-PROTEIN LIGASE NHLRC1-RELATED"/>
    <property type="match status" value="1"/>
</dbReference>
<dbReference type="EMBL" id="CAJOBB010002736">
    <property type="protein sequence ID" value="CAF3994508.1"/>
    <property type="molecule type" value="Genomic_DNA"/>
</dbReference>
<dbReference type="Proteomes" id="UP000663868">
    <property type="component" value="Unassembled WGS sequence"/>
</dbReference>
<evidence type="ECO:0000313" key="5">
    <source>
        <dbReference type="EMBL" id="CAF3994508.1"/>
    </source>
</evidence>
<evidence type="ECO:0000256" key="1">
    <source>
        <dbReference type="ARBA" id="ARBA00022737"/>
    </source>
</evidence>
<dbReference type="InterPro" id="IPR011042">
    <property type="entry name" value="6-blade_b-propeller_TolB-like"/>
</dbReference>
<evidence type="ECO:0000313" key="6">
    <source>
        <dbReference type="Proteomes" id="UP000663860"/>
    </source>
</evidence>
<gene>
    <name evidence="4" type="ORF">IZO911_LOCUS39172</name>
    <name evidence="5" type="ORF">KXQ929_LOCUS28105</name>
</gene>
<evidence type="ECO:0000313" key="4">
    <source>
        <dbReference type="EMBL" id="CAF1395033.1"/>
    </source>
</evidence>
<name>A0A815KLU5_9BILA</name>
<dbReference type="GO" id="GO:0008270">
    <property type="term" value="F:zinc ion binding"/>
    <property type="evidence" value="ECO:0007669"/>
    <property type="project" value="UniProtKB-KW"/>
</dbReference>
<dbReference type="InterPro" id="IPR050952">
    <property type="entry name" value="TRIM-NHL_E3_ligases"/>
</dbReference>
<sequence>MAMANNKTHCFTCNKEKITFRCEGCSKRFCFMDLAEHKQILNDELNHIINNYDQFKQTINERKQNPSLIKQINQWETNSIEIIQQKARDCGKIAIKSSQTFIYDIEKKFNNLSEQIKEIHKENEFNEIELNYLKNQLIEVTQELNNLSKISIQQDSQLFINEISIISSIKSKFNKWKQNAITAAGGNGYRQKINQLNGPYGIFIDEKKNIFIADCWEHRVVEWKRNAKEGQIIAGENGRGNRMDQLYSPTDVIIDQQNQSIIITDLGNRRVIRWMNQNQQILIDNISCCGLAMDKHGFLYVSDWKKNEVKRWKMGEYNNEGIIVAGGNGKGNQLNQLDYPSFIFVDEDQSIYVSDMSNHRVTKWKKGAKEGRIVAGGNGRGKNLNQLSSPQGVIVDQLGRIYVAEYWNDRVMRWCEGKEEGEIVVGGDGEEKQSNQFNSPRGLSFDDEGSLYVADFSNHRVVKFEIIL</sequence>
<dbReference type="CDD" id="cd05819">
    <property type="entry name" value="NHL"/>
    <property type="match status" value="1"/>
</dbReference>
<dbReference type="Gene3D" id="2.120.10.30">
    <property type="entry name" value="TolB, C-terminal domain"/>
    <property type="match status" value="2"/>
</dbReference>
<dbReference type="SUPFAM" id="SSF101898">
    <property type="entry name" value="NHL repeat"/>
    <property type="match status" value="1"/>
</dbReference>
<feature type="repeat" description="NHL" evidence="2">
    <location>
        <begin position="436"/>
        <end position="467"/>
    </location>
</feature>
<evidence type="ECO:0000256" key="2">
    <source>
        <dbReference type="PROSITE-ProRule" id="PRU00504"/>
    </source>
</evidence>
<evidence type="ECO:0000256" key="3">
    <source>
        <dbReference type="SAM" id="Coils"/>
    </source>
</evidence>
<accession>A0A815KLU5</accession>
<dbReference type="Pfam" id="PF01436">
    <property type="entry name" value="NHL"/>
    <property type="match status" value="1"/>
</dbReference>
<dbReference type="PROSITE" id="PS51125">
    <property type="entry name" value="NHL"/>
    <property type="match status" value="1"/>
</dbReference>